<comment type="function">
    <text evidence="16">Catalyzes the exchange of ADP and ATP across the membrane.</text>
</comment>
<evidence type="ECO:0000256" key="8">
    <source>
        <dbReference type="ARBA" id="ARBA00022946"/>
    </source>
</evidence>
<evidence type="ECO:0000256" key="2">
    <source>
        <dbReference type="ARBA" id="ARBA00006375"/>
    </source>
</evidence>
<dbReference type="SUPFAM" id="SSF103506">
    <property type="entry name" value="Mitochondrial carrier"/>
    <property type="match status" value="1"/>
</dbReference>
<keyword evidence="8" id="KW-0809">Transit peptide</keyword>
<feature type="repeat" description="Solcar" evidence="14">
    <location>
        <begin position="191"/>
        <end position="284"/>
    </location>
</feature>
<evidence type="ECO:0000256" key="16">
    <source>
        <dbReference type="RuleBase" id="RU368008"/>
    </source>
</evidence>
<evidence type="ECO:0000256" key="12">
    <source>
        <dbReference type="ARBA" id="ARBA00024143"/>
    </source>
</evidence>
<comment type="similarity">
    <text evidence="2 15">Belongs to the mitochondrial carrier (TC 2.A.29) family.</text>
</comment>
<dbReference type="Proteomes" id="UP000215914">
    <property type="component" value="Chromosome 6"/>
</dbReference>
<feature type="repeat" description="Solcar" evidence="14">
    <location>
        <begin position="76"/>
        <end position="169"/>
    </location>
</feature>
<name>A0A251UG27_HELAN</name>
<reference evidence="17" key="3">
    <citation type="submission" date="2020-06" db="EMBL/GenBank/DDBJ databases">
        <title>Helianthus annuus Genome sequencing and assembly Release 2.</title>
        <authorList>
            <person name="Gouzy J."/>
            <person name="Langlade N."/>
            <person name="Munos S."/>
        </authorList>
    </citation>
    <scope>NUCLEOTIDE SEQUENCE</scope>
    <source>
        <tissue evidence="17">Leaves</tissue>
    </source>
</reference>
<proteinExistence type="inferred from homology"/>
<dbReference type="InterPro" id="IPR002067">
    <property type="entry name" value="MCP"/>
</dbReference>
<evidence type="ECO:0000256" key="6">
    <source>
        <dbReference type="ARBA" id="ARBA00022692"/>
    </source>
</evidence>
<evidence type="ECO:0000256" key="15">
    <source>
        <dbReference type="RuleBase" id="RU000488"/>
    </source>
</evidence>
<dbReference type="EMBL" id="MNCJ02000331">
    <property type="protein sequence ID" value="KAF5760947.1"/>
    <property type="molecule type" value="Genomic_DNA"/>
</dbReference>
<sequence>MNEQAYHPSVSQKIAGSPLASSITQLHASDHHGFKQPYLYPSKNYTNAPFQYPMQPQSILQPSPDDVQDLPKKGLERFKIDFLIGGVSAAVLKTIFAPLEGSVLLIENQFEMIKAGRLSHSYRSVGDCIARTIRDGGLVSLWRGNTANVIHSFTKQASKTNFKNLVGLSFAFKDYFKKLFNIKKEIDGKSTSFACNLASGGAAGAASSFFVYSLDHARFLLENDAKAAMKGGRGRQFNGLIDVYKKTLTTNGIVGLYRRFNISCVGAIVYYGLYFGLYDTLEPALVNVDLQVTSIFRVIFSKLKKNLVSLSQTRQLSDRIFTSPMFR</sequence>
<dbReference type="GO" id="GO:0005743">
    <property type="term" value="C:mitochondrial inner membrane"/>
    <property type="evidence" value="ECO:0007669"/>
    <property type="project" value="UniProtKB-SubCell"/>
</dbReference>
<dbReference type="PROSITE" id="PS50920">
    <property type="entry name" value="SOLCAR"/>
    <property type="match status" value="2"/>
</dbReference>
<dbReference type="InterPro" id="IPR002113">
    <property type="entry name" value="ADT_euk_type"/>
</dbReference>
<comment type="function">
    <text evidence="13">ADP:ATP antiporter that mediates import of ADP into the mitochondrial matrix for ATP synthesis, and export of ATP out to fuel the cell. Cycles between the cytoplasmic-open state (c-state) and the matrix-open state (m-state): operates by the alternating access mechanism with a single substrate-binding site intermittently exposed to either the cytosolic (c-state) or matrix (m-state) side of the inner mitochondrial membrane.</text>
</comment>
<evidence type="ECO:0000256" key="13">
    <source>
        <dbReference type="ARBA" id="ARBA00045250"/>
    </source>
</evidence>
<protein>
    <recommendedName>
        <fullName evidence="16">ADP/ATP translocase</fullName>
    </recommendedName>
    <alternativeName>
        <fullName evidence="16">ADP,ATP carrier protein</fullName>
    </alternativeName>
</protein>
<dbReference type="PANTHER" id="PTHR45635:SF47">
    <property type="entry name" value="ADP,ATP CARRIER PROTEIN, MITOCHONDRIAL"/>
    <property type="match status" value="1"/>
</dbReference>
<evidence type="ECO:0000256" key="11">
    <source>
        <dbReference type="ARBA" id="ARBA00023136"/>
    </source>
</evidence>
<dbReference type="EMBL" id="CM007895">
    <property type="protein sequence ID" value="OTG22310.1"/>
    <property type="molecule type" value="Genomic_DNA"/>
</dbReference>
<keyword evidence="6 14" id="KW-0812">Transmembrane</keyword>
<organism evidence="18 19">
    <name type="scientific">Helianthus annuus</name>
    <name type="common">Common sunflower</name>
    <dbReference type="NCBI Taxonomy" id="4232"/>
    <lineage>
        <taxon>Eukaryota</taxon>
        <taxon>Viridiplantae</taxon>
        <taxon>Streptophyta</taxon>
        <taxon>Embryophyta</taxon>
        <taxon>Tracheophyta</taxon>
        <taxon>Spermatophyta</taxon>
        <taxon>Magnoliopsida</taxon>
        <taxon>eudicotyledons</taxon>
        <taxon>Gunneridae</taxon>
        <taxon>Pentapetalae</taxon>
        <taxon>asterids</taxon>
        <taxon>campanulids</taxon>
        <taxon>Asterales</taxon>
        <taxon>Asteraceae</taxon>
        <taxon>Asteroideae</taxon>
        <taxon>Heliantheae alliance</taxon>
        <taxon>Heliantheae</taxon>
        <taxon>Helianthus</taxon>
    </lineage>
</organism>
<comment type="subcellular location">
    <subcellularLocation>
        <location evidence="16">Membrane</location>
        <topology evidence="16">Multi-pass membrane protein</topology>
    </subcellularLocation>
    <subcellularLocation>
        <location evidence="1">Mitochondrion inner membrane</location>
        <topology evidence="1">Multi-pass membrane protein</topology>
    </subcellularLocation>
</comment>
<dbReference type="AlphaFoldDB" id="A0A251UG27"/>
<evidence type="ECO:0000256" key="7">
    <source>
        <dbReference type="ARBA" id="ARBA00022737"/>
    </source>
</evidence>
<dbReference type="InterPro" id="IPR018108">
    <property type="entry name" value="MCP_transmembrane"/>
</dbReference>
<evidence type="ECO:0000313" key="18">
    <source>
        <dbReference type="EMBL" id="OTG22310.1"/>
    </source>
</evidence>
<accession>A0A251UG27</accession>
<gene>
    <name evidence="18" type="ORF">HannXRQ_Chr06g0170121</name>
    <name evidence="17" type="ORF">HanXRQr2_Chr16g0759391</name>
</gene>
<comment type="catalytic activity">
    <reaction evidence="12">
        <text>ADP(in) + ATP(out) = ADP(out) + ATP(in)</text>
        <dbReference type="Rhea" id="RHEA:34999"/>
        <dbReference type="ChEBI" id="CHEBI:30616"/>
        <dbReference type="ChEBI" id="CHEBI:456216"/>
    </reaction>
    <physiologicalReaction direction="left-to-right" evidence="12">
        <dbReference type="Rhea" id="RHEA:35000"/>
    </physiologicalReaction>
</comment>
<evidence type="ECO:0000313" key="17">
    <source>
        <dbReference type="EMBL" id="KAF5760947.1"/>
    </source>
</evidence>
<reference evidence="17 19" key="1">
    <citation type="journal article" date="2017" name="Nature">
        <title>The sunflower genome provides insights into oil metabolism, flowering and Asterid evolution.</title>
        <authorList>
            <person name="Badouin H."/>
            <person name="Gouzy J."/>
            <person name="Grassa C.J."/>
            <person name="Murat F."/>
            <person name="Staton S.E."/>
            <person name="Cottret L."/>
            <person name="Lelandais-Briere C."/>
            <person name="Owens G.L."/>
            <person name="Carrere S."/>
            <person name="Mayjonade B."/>
            <person name="Legrand L."/>
            <person name="Gill N."/>
            <person name="Kane N.C."/>
            <person name="Bowers J.E."/>
            <person name="Hubner S."/>
            <person name="Bellec A."/>
            <person name="Berard A."/>
            <person name="Berges H."/>
            <person name="Blanchet N."/>
            <person name="Boniface M.C."/>
            <person name="Brunel D."/>
            <person name="Catrice O."/>
            <person name="Chaidir N."/>
            <person name="Claudel C."/>
            <person name="Donnadieu C."/>
            <person name="Faraut T."/>
            <person name="Fievet G."/>
            <person name="Helmstetter N."/>
            <person name="King M."/>
            <person name="Knapp S.J."/>
            <person name="Lai Z."/>
            <person name="Le Paslier M.C."/>
            <person name="Lippi Y."/>
            <person name="Lorenzon L."/>
            <person name="Mandel J.R."/>
            <person name="Marage G."/>
            <person name="Marchand G."/>
            <person name="Marquand E."/>
            <person name="Bret-Mestries E."/>
            <person name="Morien E."/>
            <person name="Nambeesan S."/>
            <person name="Nguyen T."/>
            <person name="Pegot-Espagnet P."/>
            <person name="Pouilly N."/>
            <person name="Raftis F."/>
            <person name="Sallet E."/>
            <person name="Schiex T."/>
            <person name="Thomas J."/>
            <person name="Vandecasteele C."/>
            <person name="Vares D."/>
            <person name="Vear F."/>
            <person name="Vautrin S."/>
            <person name="Crespi M."/>
            <person name="Mangin B."/>
            <person name="Burke J.M."/>
            <person name="Salse J."/>
            <person name="Munos S."/>
            <person name="Vincourt P."/>
            <person name="Rieseberg L.H."/>
            <person name="Langlade N.B."/>
        </authorList>
    </citation>
    <scope>NUCLEOTIDE SEQUENCE [LARGE SCALE GENOMIC DNA]</scope>
    <source>
        <strain evidence="19">cv. SF193</strain>
        <tissue evidence="17">Leaves</tissue>
    </source>
</reference>
<dbReference type="InParanoid" id="A0A251UG27"/>
<keyword evidence="7" id="KW-0677">Repeat</keyword>
<keyword evidence="9" id="KW-1133">Transmembrane helix</keyword>
<dbReference type="PRINTS" id="PR00926">
    <property type="entry name" value="MITOCARRIER"/>
</dbReference>
<keyword evidence="11 14" id="KW-0472">Membrane</keyword>
<dbReference type="STRING" id="4232.A0A251UG27"/>
<evidence type="ECO:0000256" key="4">
    <source>
        <dbReference type="ARBA" id="ARBA00022448"/>
    </source>
</evidence>
<dbReference type="Pfam" id="PF00153">
    <property type="entry name" value="Mito_carr"/>
    <property type="match status" value="2"/>
</dbReference>
<evidence type="ECO:0000256" key="5">
    <source>
        <dbReference type="ARBA" id="ARBA00022449"/>
    </source>
</evidence>
<dbReference type="InterPro" id="IPR023395">
    <property type="entry name" value="MCP_dom_sf"/>
</dbReference>
<evidence type="ECO:0000313" key="19">
    <source>
        <dbReference type="Proteomes" id="UP000215914"/>
    </source>
</evidence>
<evidence type="ECO:0000256" key="14">
    <source>
        <dbReference type="PROSITE-ProRule" id="PRU00282"/>
    </source>
</evidence>
<keyword evidence="10" id="KW-0496">Mitochondrion</keyword>
<dbReference type="PANTHER" id="PTHR45635">
    <property type="entry name" value="ADP,ATP CARRIER PROTEIN 1-RELATED-RELATED"/>
    <property type="match status" value="1"/>
</dbReference>
<dbReference type="Gramene" id="mRNA:HanXRQr2_Chr16g0759391">
    <property type="protein sequence ID" value="mRNA:HanXRQr2_Chr16g0759391"/>
    <property type="gene ID" value="HanXRQr2_Chr16g0759391"/>
</dbReference>
<keyword evidence="4 15" id="KW-0813">Transport</keyword>
<dbReference type="PRINTS" id="PR00927">
    <property type="entry name" value="ADPTRNSLCASE"/>
</dbReference>
<keyword evidence="5" id="KW-0050">Antiport</keyword>
<evidence type="ECO:0000256" key="3">
    <source>
        <dbReference type="ARBA" id="ARBA00011245"/>
    </source>
</evidence>
<evidence type="ECO:0000256" key="1">
    <source>
        <dbReference type="ARBA" id="ARBA00004448"/>
    </source>
</evidence>
<evidence type="ECO:0000256" key="9">
    <source>
        <dbReference type="ARBA" id="ARBA00022989"/>
    </source>
</evidence>
<dbReference type="GO" id="GO:0140021">
    <property type="term" value="P:mitochondrial ADP transmembrane transport"/>
    <property type="evidence" value="ECO:0007669"/>
    <property type="project" value="InterPro"/>
</dbReference>
<reference evidence="18" key="2">
    <citation type="submission" date="2017-02" db="EMBL/GenBank/DDBJ databases">
        <title>Sunflower complete genome.</title>
        <authorList>
            <person name="Langlade N."/>
            <person name="Munos S."/>
        </authorList>
    </citation>
    <scope>NUCLEOTIDE SEQUENCE [LARGE SCALE GENOMIC DNA]</scope>
    <source>
        <tissue evidence="18">Leaves</tissue>
    </source>
</reference>
<dbReference type="GO" id="GO:1990544">
    <property type="term" value="P:mitochondrial ATP transmembrane transport"/>
    <property type="evidence" value="ECO:0007669"/>
    <property type="project" value="InterPro"/>
</dbReference>
<dbReference type="Gene3D" id="1.50.40.10">
    <property type="entry name" value="Mitochondrial carrier domain"/>
    <property type="match status" value="1"/>
</dbReference>
<dbReference type="GO" id="GO:0005471">
    <property type="term" value="F:ATP:ADP antiporter activity"/>
    <property type="evidence" value="ECO:0000318"/>
    <property type="project" value="GO_Central"/>
</dbReference>
<comment type="subunit">
    <text evidence="3 16">Monomer.</text>
</comment>
<keyword evidence="19" id="KW-1185">Reference proteome</keyword>
<evidence type="ECO:0000256" key="10">
    <source>
        <dbReference type="ARBA" id="ARBA00023128"/>
    </source>
</evidence>